<name>W6HZH8_9PSEU</name>
<dbReference type="KEGG" id="aoi:AORI_P017"/>
<keyword evidence="3" id="KW-1185">Reference proteome</keyword>
<dbReference type="AlphaFoldDB" id="W6HZH8"/>
<reference evidence="2 3" key="1">
    <citation type="journal article" date="2014" name="BMC Genomics">
        <title>Complete genome sequence and comparative genomic analyses of the vancomycin-producing Amycolatopsis orientalis.</title>
        <authorList>
            <person name="Xu L."/>
            <person name="Huang H."/>
            <person name="Wei W."/>
            <person name="Zhong Y."/>
            <person name="Tang B."/>
            <person name="Yuan H."/>
            <person name="Zhu L."/>
            <person name="Huang W."/>
            <person name="Ge M."/>
            <person name="Yang S."/>
            <person name="Zheng H."/>
            <person name="Jiang W."/>
            <person name="Chen D."/>
            <person name="Zhao G.P."/>
            <person name="Zhao W."/>
        </authorList>
    </citation>
    <scope>NUCLEOTIDE SEQUENCE [LARGE SCALE GENOMIC DNA]</scope>
    <source>
        <strain evidence="2 3">HCCB10007</strain>
        <plasmid evidence="2 3">pXL100</plasmid>
    </source>
</reference>
<sequence>MSRVTRADRGRWWAAQTLLDLGRLTARWLEGEIGSQPGYQPGYGPDVETEPLVETLARANRAGFLTQCSQPGYQSGDGPDAGAWAQRAAVTGFLEERRATALAAEARKAGFEVILDPPAARVSRFAHPGESWIPVTTLHGELQTSFGGFWTRRRIRRFYGPLCNRTALRAIAGAAQLTIVDPSYATCTDLWDFLDDWARQQGAKVAELDEKRAEERTTTQLLAVLAAAPEATAYLTWAETGPSGYPVVLYLNTVGVLPCEMTRWQIHEQDLPLLRHVPWAENAYLPAFPADQTPAEAMELLSDQVQARTAPTANRGGTPWNTRS</sequence>
<geneLocation type="plasmid" evidence="2 3">
    <name>pXL100</name>
</geneLocation>
<evidence type="ECO:0000259" key="1">
    <source>
        <dbReference type="Pfam" id="PF21897"/>
    </source>
</evidence>
<evidence type="ECO:0000313" key="2">
    <source>
        <dbReference type="EMBL" id="AHJ58532.1"/>
    </source>
</evidence>
<dbReference type="InterPro" id="IPR054212">
    <property type="entry name" value="DUF6919"/>
</dbReference>
<protein>
    <recommendedName>
        <fullName evidence="1">DUF6919 domain-containing protein</fullName>
    </recommendedName>
</protein>
<feature type="domain" description="DUF6919" evidence="1">
    <location>
        <begin position="8"/>
        <end position="195"/>
    </location>
</feature>
<proteinExistence type="predicted"/>
<evidence type="ECO:0000313" key="3">
    <source>
        <dbReference type="Proteomes" id="UP000013968"/>
    </source>
</evidence>
<dbReference type="HOGENOM" id="CLU_856967_0_0_11"/>
<accession>W6HZH8</accession>
<organism evidence="2 3">
    <name type="scientific">Amycolatopsis keratiniphila</name>
    <dbReference type="NCBI Taxonomy" id="129921"/>
    <lineage>
        <taxon>Bacteria</taxon>
        <taxon>Bacillati</taxon>
        <taxon>Actinomycetota</taxon>
        <taxon>Actinomycetes</taxon>
        <taxon>Pseudonocardiales</taxon>
        <taxon>Pseudonocardiaceae</taxon>
        <taxon>Amycolatopsis</taxon>
        <taxon>Amycolatopsis japonica group</taxon>
    </lineage>
</organism>
<dbReference type="RefSeq" id="WP_024264310.1">
    <property type="nucleotide sequence ID" value="NC_023497.1"/>
</dbReference>
<gene>
    <name evidence="2" type="ORF">AORI_P017</name>
</gene>
<dbReference type="Pfam" id="PF21897">
    <property type="entry name" value="DUF6919"/>
    <property type="match status" value="1"/>
</dbReference>
<dbReference type="EMBL" id="CP003411">
    <property type="protein sequence ID" value="AHJ58532.1"/>
    <property type="molecule type" value="Genomic_DNA"/>
</dbReference>
<keyword evidence="2" id="KW-0614">Plasmid</keyword>
<dbReference type="Proteomes" id="UP000013968">
    <property type="component" value="Plasmid pXL100"/>
</dbReference>